<keyword evidence="4" id="KW-0456">Lyase</keyword>
<dbReference type="AlphaFoldDB" id="A0A1H5LYK1"/>
<dbReference type="PROSITE" id="PS00160">
    <property type="entry name" value="ALDOLASE_KDPG_KHG_2"/>
    <property type="match status" value="1"/>
</dbReference>
<keyword evidence="5" id="KW-0119">Carbohydrate metabolism</keyword>
<comment type="similarity">
    <text evidence="2">Belongs to the KHG/KDPG aldolase family.</text>
</comment>
<evidence type="ECO:0000256" key="3">
    <source>
        <dbReference type="ARBA" id="ARBA00011233"/>
    </source>
</evidence>
<dbReference type="OrthoDB" id="9805177at2"/>
<evidence type="ECO:0000256" key="4">
    <source>
        <dbReference type="ARBA" id="ARBA00023239"/>
    </source>
</evidence>
<evidence type="ECO:0000313" key="7">
    <source>
        <dbReference type="Proteomes" id="UP000199220"/>
    </source>
</evidence>
<dbReference type="GO" id="GO:0016829">
    <property type="term" value="F:lyase activity"/>
    <property type="evidence" value="ECO:0007669"/>
    <property type="project" value="UniProtKB-KW"/>
</dbReference>
<dbReference type="InterPro" id="IPR000887">
    <property type="entry name" value="Aldlse_KDPG_KHG"/>
</dbReference>
<comment type="pathway">
    <text evidence="1">Carbohydrate acid metabolism.</text>
</comment>
<dbReference type="InterPro" id="IPR031338">
    <property type="entry name" value="KDPG/KHG_AS_2"/>
</dbReference>
<dbReference type="SUPFAM" id="SSF51569">
    <property type="entry name" value="Aldolase"/>
    <property type="match status" value="1"/>
</dbReference>
<name>A0A1H5LYK1_9MICO</name>
<dbReference type="STRING" id="648782.SAMN04488554_3052"/>
<dbReference type="InterPro" id="IPR013785">
    <property type="entry name" value="Aldolase_TIM"/>
</dbReference>
<sequence>MTGLIAILRGLEPADAAAVGQVLYETGFRTLEVPLNSPEPLRSIEILRESLPTDAQVGAGTVLTTAQVAEVRTAGGQLVVSPNTDIAVIEATVAAGLASYPGVATVSEAFTAIGAGARALKLFPAQQVGLAGMKAWLAVLPPVDLIPVGGVGADQMAEWVAAGATGFGIGNSLFAPGVRPEELRTRAAALTQAWDAAAPGVRTVRIG</sequence>
<comment type="subunit">
    <text evidence="3">Homotrimer.</text>
</comment>
<reference evidence="7" key="1">
    <citation type="submission" date="2016-10" db="EMBL/GenBank/DDBJ databases">
        <authorList>
            <person name="Varghese N."/>
            <person name="Submissions S."/>
        </authorList>
    </citation>
    <scope>NUCLEOTIDE SEQUENCE [LARGE SCALE GENOMIC DNA]</scope>
    <source>
        <strain evidence="7">DSM 21368</strain>
    </source>
</reference>
<dbReference type="RefSeq" id="WP_089773911.1">
    <property type="nucleotide sequence ID" value="NZ_FNTX01000002.1"/>
</dbReference>
<gene>
    <name evidence="6" type="ORF">SAMN04488554_3052</name>
</gene>
<dbReference type="PANTHER" id="PTHR30246:SF1">
    <property type="entry name" value="2-DEHYDRO-3-DEOXY-6-PHOSPHOGALACTONATE ALDOLASE-RELATED"/>
    <property type="match status" value="1"/>
</dbReference>
<proteinExistence type="inferred from homology"/>
<dbReference type="CDD" id="cd00452">
    <property type="entry name" value="KDPG_aldolase"/>
    <property type="match status" value="1"/>
</dbReference>
<dbReference type="PANTHER" id="PTHR30246">
    <property type="entry name" value="2-KETO-3-DEOXY-6-PHOSPHOGLUCONATE ALDOLASE"/>
    <property type="match status" value="1"/>
</dbReference>
<dbReference type="Pfam" id="PF01081">
    <property type="entry name" value="Aldolase"/>
    <property type="match status" value="1"/>
</dbReference>
<accession>A0A1H5LYK1</accession>
<evidence type="ECO:0000256" key="2">
    <source>
        <dbReference type="ARBA" id="ARBA00006906"/>
    </source>
</evidence>
<keyword evidence="7" id="KW-1185">Reference proteome</keyword>
<evidence type="ECO:0000256" key="1">
    <source>
        <dbReference type="ARBA" id="ARBA00004761"/>
    </source>
</evidence>
<dbReference type="Proteomes" id="UP000199220">
    <property type="component" value="Unassembled WGS sequence"/>
</dbReference>
<dbReference type="EMBL" id="FNTX01000002">
    <property type="protein sequence ID" value="SEE82102.1"/>
    <property type="molecule type" value="Genomic_DNA"/>
</dbReference>
<organism evidence="6 7">
    <name type="scientific">Ruania alba</name>
    <dbReference type="NCBI Taxonomy" id="648782"/>
    <lineage>
        <taxon>Bacteria</taxon>
        <taxon>Bacillati</taxon>
        <taxon>Actinomycetota</taxon>
        <taxon>Actinomycetes</taxon>
        <taxon>Micrococcales</taxon>
        <taxon>Ruaniaceae</taxon>
        <taxon>Ruania</taxon>
    </lineage>
</organism>
<evidence type="ECO:0000256" key="5">
    <source>
        <dbReference type="ARBA" id="ARBA00023277"/>
    </source>
</evidence>
<dbReference type="Gene3D" id="3.20.20.70">
    <property type="entry name" value="Aldolase class I"/>
    <property type="match status" value="1"/>
</dbReference>
<protein>
    <submittedName>
        <fullName evidence="6">2-keto-3-deoxy-phosphogalactonate aldolase</fullName>
    </submittedName>
</protein>
<dbReference type="NCBIfam" id="NF006600">
    <property type="entry name" value="PRK09140.1"/>
    <property type="match status" value="1"/>
</dbReference>
<evidence type="ECO:0000313" key="6">
    <source>
        <dbReference type="EMBL" id="SEE82102.1"/>
    </source>
</evidence>